<evidence type="ECO:0000313" key="4">
    <source>
        <dbReference type="EnsemblProtists" id="PYU1_T001734"/>
    </source>
</evidence>
<dbReference type="EMBL" id="GL376634">
    <property type="status" value="NOT_ANNOTATED_CDS"/>
    <property type="molecule type" value="Genomic_DNA"/>
</dbReference>
<protein>
    <recommendedName>
        <fullName evidence="3">Nephrocystin 3-like N-terminal domain-containing protein</fullName>
    </recommendedName>
</protein>
<dbReference type="SUPFAM" id="SSF52540">
    <property type="entry name" value="P-loop containing nucleoside triphosphate hydrolases"/>
    <property type="match status" value="1"/>
</dbReference>
<keyword evidence="5" id="KW-1185">Reference proteome</keyword>
<evidence type="ECO:0000313" key="5">
    <source>
        <dbReference type="Proteomes" id="UP000019132"/>
    </source>
</evidence>
<feature type="compositionally biased region" description="Low complexity" evidence="2">
    <location>
        <begin position="682"/>
        <end position="702"/>
    </location>
</feature>
<dbReference type="InterPro" id="IPR056884">
    <property type="entry name" value="NPHP3-like_N"/>
</dbReference>
<evidence type="ECO:0000256" key="1">
    <source>
        <dbReference type="ARBA" id="ARBA00022737"/>
    </source>
</evidence>
<dbReference type="InParanoid" id="K3W9U3"/>
<dbReference type="eggNOG" id="ENOG502RUT7">
    <property type="taxonomic scope" value="Eukaryota"/>
</dbReference>
<proteinExistence type="predicted"/>
<dbReference type="VEuPathDB" id="FungiDB:PYU1_G001733"/>
<evidence type="ECO:0000259" key="3">
    <source>
        <dbReference type="Pfam" id="PF24883"/>
    </source>
</evidence>
<dbReference type="Proteomes" id="UP000019132">
    <property type="component" value="Unassembled WGS sequence"/>
</dbReference>
<organism evidence="4 5">
    <name type="scientific">Globisporangium ultimum (strain ATCC 200006 / CBS 805.95 / DAOM BR144)</name>
    <name type="common">Pythium ultimum</name>
    <dbReference type="NCBI Taxonomy" id="431595"/>
    <lineage>
        <taxon>Eukaryota</taxon>
        <taxon>Sar</taxon>
        <taxon>Stramenopiles</taxon>
        <taxon>Oomycota</taxon>
        <taxon>Peronosporomycetes</taxon>
        <taxon>Pythiales</taxon>
        <taxon>Pythiaceae</taxon>
        <taxon>Globisporangium</taxon>
    </lineage>
</organism>
<dbReference type="AlphaFoldDB" id="K3W9U3"/>
<dbReference type="STRING" id="431595.K3W9U3"/>
<reference evidence="5" key="2">
    <citation type="submission" date="2010-04" db="EMBL/GenBank/DDBJ databases">
        <authorList>
            <person name="Buell R."/>
            <person name="Hamilton J."/>
            <person name="Hostetler J."/>
        </authorList>
    </citation>
    <scope>NUCLEOTIDE SEQUENCE [LARGE SCALE GENOMIC DNA]</scope>
    <source>
        <strain evidence="5">DAOM:BR144</strain>
    </source>
</reference>
<name>K3W9U3_GLOUD</name>
<dbReference type="PANTHER" id="PTHR10039:SF15">
    <property type="entry name" value="NACHT DOMAIN-CONTAINING PROTEIN"/>
    <property type="match status" value="1"/>
</dbReference>
<dbReference type="Pfam" id="PF24883">
    <property type="entry name" value="NPHP3_N"/>
    <property type="match status" value="1"/>
</dbReference>
<evidence type="ECO:0000256" key="2">
    <source>
        <dbReference type="SAM" id="MobiDB-lite"/>
    </source>
</evidence>
<reference evidence="4" key="3">
    <citation type="submission" date="2015-02" db="UniProtKB">
        <authorList>
            <consortium name="EnsemblProtists"/>
        </authorList>
    </citation>
    <scope>IDENTIFICATION</scope>
    <source>
        <strain evidence="4">DAOM BR144</strain>
    </source>
</reference>
<feature type="region of interest" description="Disordered" evidence="2">
    <location>
        <begin position="1"/>
        <end position="31"/>
    </location>
</feature>
<dbReference type="OMA" id="HAHAMAK"/>
<dbReference type="Gene3D" id="3.40.50.300">
    <property type="entry name" value="P-loop containing nucleotide triphosphate hydrolases"/>
    <property type="match status" value="1"/>
</dbReference>
<sequence>MMKLKNKLSSSKSKERKRVERAQSDGVRATADEDALRMSKHVAEDAHRYARNTTMNTSAASSTSSYMSDDVEDMFYNGGGGITRSTSDYTTGRTTSSMRDANGMNRSTSLRVTDVYRTTEQLRNTNLMPLNEDEVLPAAMRTTTGAAGGSEADALRAELVEMKQEMQTIRREMMNEMHVTRYDVLKEITMLKGTIIQLVAALESKGVRTLDAGGVAEPQPELSPAQLDTITRTTAVHTSKATKDRLAAREVTAIPTIIRGTNSRLTQLAPVADDALSTPLLQHQIDDMFPLVDFSADLQLHAQKFDPTSREWAFERFQDWVDSRFNVGGDNLLALVGDGGSGKSTLVGALCDRFHDNIVALHLCKFDRKSKSSPRNVLLSLVNQLIANLPLFKNQLARLNLKYVLEETDPLVLARKVLVDPLCALEEPLTAKVLLVDGIDQCKSKDRNDLLDFLAAIIPEFPTWLGIFITSKPSPELPAKLAITSLLDFSPKNANYMNDTIILINDIIGNFSDKDVSEARDILKRKSGGNFTFLDFTKQALSHPGMEEENGYVPLDVLHDLPESIYEIYDEIFEDKFGKGHNRLWKKVQPLLDLIVTAASGPYALITEEQAQEQFSLSRDDIRMIRRAFTDIIDVRHGTYRMETSAMYEWLVDPQRSGEQFYVNISASMDILRRLHRKSSTDTHSVASSESSSHHTPSNVSTASSYLSLNVPPPAAPAQKVNFKPVGILKKK</sequence>
<accession>K3W9U3</accession>
<feature type="compositionally biased region" description="Polar residues" evidence="2">
    <location>
        <begin position="83"/>
        <end position="104"/>
    </location>
</feature>
<reference evidence="5" key="1">
    <citation type="journal article" date="2010" name="Genome Biol.">
        <title>Genome sequence of the necrotrophic plant pathogen Pythium ultimum reveals original pathogenicity mechanisms and effector repertoire.</title>
        <authorList>
            <person name="Levesque C.A."/>
            <person name="Brouwer H."/>
            <person name="Cano L."/>
            <person name="Hamilton J.P."/>
            <person name="Holt C."/>
            <person name="Huitema E."/>
            <person name="Raffaele S."/>
            <person name="Robideau G.P."/>
            <person name="Thines M."/>
            <person name="Win J."/>
            <person name="Zerillo M.M."/>
            <person name="Beakes G.W."/>
            <person name="Boore J.L."/>
            <person name="Busam D."/>
            <person name="Dumas B."/>
            <person name="Ferriera S."/>
            <person name="Fuerstenberg S.I."/>
            <person name="Gachon C.M."/>
            <person name="Gaulin E."/>
            <person name="Govers F."/>
            <person name="Grenville-Briggs L."/>
            <person name="Horner N."/>
            <person name="Hostetler J."/>
            <person name="Jiang R.H."/>
            <person name="Johnson J."/>
            <person name="Krajaejun T."/>
            <person name="Lin H."/>
            <person name="Meijer H.J."/>
            <person name="Moore B."/>
            <person name="Morris P."/>
            <person name="Phuntmart V."/>
            <person name="Puiu D."/>
            <person name="Shetty J."/>
            <person name="Stajich J.E."/>
            <person name="Tripathy S."/>
            <person name="Wawra S."/>
            <person name="van West P."/>
            <person name="Whitty B.R."/>
            <person name="Coutinho P.M."/>
            <person name="Henrissat B."/>
            <person name="Martin F."/>
            <person name="Thomas P.D."/>
            <person name="Tyler B.M."/>
            <person name="De Vries R.P."/>
            <person name="Kamoun S."/>
            <person name="Yandell M."/>
            <person name="Tisserat N."/>
            <person name="Buell C.R."/>
        </authorList>
    </citation>
    <scope>NUCLEOTIDE SEQUENCE</scope>
    <source>
        <strain evidence="5">DAOM:BR144</strain>
    </source>
</reference>
<feature type="region of interest" description="Disordered" evidence="2">
    <location>
        <begin position="82"/>
        <end position="104"/>
    </location>
</feature>
<feature type="region of interest" description="Disordered" evidence="2">
    <location>
        <begin position="682"/>
        <end position="705"/>
    </location>
</feature>
<dbReference type="HOGENOM" id="CLU_021885_0_0_1"/>
<keyword evidence="1" id="KW-0677">Repeat</keyword>
<dbReference type="InterPro" id="IPR027417">
    <property type="entry name" value="P-loop_NTPase"/>
</dbReference>
<dbReference type="EnsemblProtists" id="PYU1_T001734">
    <property type="protein sequence ID" value="PYU1_T001734"/>
    <property type="gene ID" value="PYU1_G001733"/>
</dbReference>
<dbReference type="PANTHER" id="PTHR10039">
    <property type="entry name" value="AMELOGENIN"/>
    <property type="match status" value="1"/>
</dbReference>
<feature type="domain" description="Nephrocystin 3-like N-terminal" evidence="3">
    <location>
        <begin position="310"/>
        <end position="471"/>
    </location>
</feature>